<proteinExistence type="predicted"/>
<accession>A0A329SFI5</accession>
<evidence type="ECO:0000313" key="1">
    <source>
        <dbReference type="EMBL" id="RAW35430.1"/>
    </source>
</evidence>
<dbReference type="EMBL" id="MJFZ01000169">
    <property type="protein sequence ID" value="RAW35430.1"/>
    <property type="molecule type" value="Genomic_DNA"/>
</dbReference>
<dbReference type="STRING" id="29920.A0A329SFI5"/>
<dbReference type="SUPFAM" id="SSF52540">
    <property type="entry name" value="P-loop containing nucleoside triphosphate hydrolases"/>
    <property type="match status" value="1"/>
</dbReference>
<dbReference type="PANTHER" id="PTHR33129">
    <property type="entry name" value="PROTEIN KINASE DOMAIN-CONTAINING PROTEIN-RELATED"/>
    <property type="match status" value="1"/>
</dbReference>
<organism evidence="1 2">
    <name type="scientific">Phytophthora cactorum</name>
    <dbReference type="NCBI Taxonomy" id="29920"/>
    <lineage>
        <taxon>Eukaryota</taxon>
        <taxon>Sar</taxon>
        <taxon>Stramenopiles</taxon>
        <taxon>Oomycota</taxon>
        <taxon>Peronosporomycetes</taxon>
        <taxon>Peronosporales</taxon>
        <taxon>Peronosporaceae</taxon>
        <taxon>Phytophthora</taxon>
    </lineage>
</organism>
<evidence type="ECO:0000313" key="2">
    <source>
        <dbReference type="Proteomes" id="UP000251314"/>
    </source>
</evidence>
<protein>
    <recommendedName>
        <fullName evidence="3">P-loop containing nucleoside triphosphate hydrolase</fullName>
    </recommendedName>
</protein>
<sequence length="273" mass="31459">MELLNTEMDTAENIKTLFEGVPTAKVLHVLVVVPRQGTLASTHVPQDGVFYPCSDQFFSQFPTVNEVNDWLEFPSLLRLTRRQKLYIRSSYRAIAKQALTNSSTDVKFAVMTGTPGIGKSVFIYYVMWRLIKDQKRVLLFDSDGYIYYDGNMMFTYTSLPDKFNEQFWSPDLWCLVDSMDPTSSAELPYRRCSVLRASTPRLDYVDEFRKSAPAPDVFYMPLWTREKLARIAPLYPDAKDVWEKRWTFLGGVPRLVLQDIKTDPQSLADVGVK</sequence>
<dbReference type="OrthoDB" id="434211at2759"/>
<keyword evidence="2" id="KW-1185">Reference proteome</keyword>
<gene>
    <name evidence="1" type="ORF">PC110_g8293</name>
</gene>
<dbReference type="InterPro" id="IPR052980">
    <property type="entry name" value="Crinkler_effector"/>
</dbReference>
<dbReference type="AlphaFoldDB" id="A0A329SFI5"/>
<dbReference type="Proteomes" id="UP000251314">
    <property type="component" value="Unassembled WGS sequence"/>
</dbReference>
<dbReference type="InterPro" id="IPR027417">
    <property type="entry name" value="P-loop_NTPase"/>
</dbReference>
<evidence type="ECO:0008006" key="3">
    <source>
        <dbReference type="Google" id="ProtNLM"/>
    </source>
</evidence>
<reference evidence="1 2" key="1">
    <citation type="submission" date="2018-01" db="EMBL/GenBank/DDBJ databases">
        <title>Draft genome of the strawberry crown rot pathogen Phytophthora cactorum.</title>
        <authorList>
            <person name="Armitage A.D."/>
            <person name="Lysoe E."/>
            <person name="Nellist C.F."/>
            <person name="Harrison R.J."/>
            <person name="Brurberg M.B."/>
        </authorList>
    </citation>
    <scope>NUCLEOTIDE SEQUENCE [LARGE SCALE GENOMIC DNA]</scope>
    <source>
        <strain evidence="1 2">10300</strain>
    </source>
</reference>
<dbReference type="VEuPathDB" id="FungiDB:PC110_g8293"/>
<comment type="caution">
    <text evidence="1">The sequence shown here is derived from an EMBL/GenBank/DDBJ whole genome shotgun (WGS) entry which is preliminary data.</text>
</comment>
<name>A0A329SFI5_9STRA</name>